<protein>
    <recommendedName>
        <fullName evidence="4">Tetratricopeptide repeat protein</fullName>
    </recommendedName>
</protein>
<dbReference type="Proteomes" id="UP000737171">
    <property type="component" value="Unassembled WGS sequence"/>
</dbReference>
<dbReference type="EMBL" id="JABRWJ010000005">
    <property type="protein sequence ID" value="NRF68681.1"/>
    <property type="molecule type" value="Genomic_DNA"/>
</dbReference>
<evidence type="ECO:0000313" key="2">
    <source>
        <dbReference type="EMBL" id="NRF68681.1"/>
    </source>
</evidence>
<feature type="signal peptide" evidence="1">
    <location>
        <begin position="1"/>
        <end position="21"/>
    </location>
</feature>
<evidence type="ECO:0000256" key="1">
    <source>
        <dbReference type="SAM" id="SignalP"/>
    </source>
</evidence>
<proteinExistence type="predicted"/>
<comment type="caution">
    <text evidence="2">The sequence shown here is derived from an EMBL/GenBank/DDBJ whole genome shotgun (WGS) entry which is preliminary data.</text>
</comment>
<dbReference type="InterPro" id="IPR011990">
    <property type="entry name" value="TPR-like_helical_dom_sf"/>
</dbReference>
<reference evidence="2 3" key="1">
    <citation type="submission" date="2020-05" db="EMBL/GenBank/DDBJ databases">
        <title>Aquincola sp. isolate from soil.</title>
        <authorList>
            <person name="Han J."/>
            <person name="Kim D.-U."/>
        </authorList>
    </citation>
    <scope>NUCLEOTIDE SEQUENCE [LARGE SCALE GENOMIC DNA]</scope>
    <source>
        <strain evidence="2 3">S2</strain>
    </source>
</reference>
<evidence type="ECO:0008006" key="4">
    <source>
        <dbReference type="Google" id="ProtNLM"/>
    </source>
</evidence>
<name>A0ABX2EJC8_9BURK</name>
<keyword evidence="1" id="KW-0732">Signal</keyword>
<sequence length="368" mass="39923">MRILSRAALLMAVLSGPAALAAPIVPQHDDEVIERLPAVARGSASSDPAVALREAKALLDAGREQGDPRLAGRALARLARWQADARAPAELVLLIADTEQYLHQFGSAVVRLEALVQRDPGQPRAWLMLATLHRVQGRYAQSDTACQALQRLGMQPYAAACSAENLALRGEHEPARRQLQPLIARATQPTTRAWLLTTLAELEQRAGRAAASDQAWRQSLASARDSYAAISYADFLLDQRRPREAWGLLQGEQRSDAALLRLAIAAQRAGLPEAATLRDELRERFALADQRSGPSGHERERALMALEIEGDAAAALRAARQNVEQQREPLDVLLLARCAAAAGDAAARAQARTLAERMGMRDARLDAI</sequence>
<gene>
    <name evidence="2" type="ORF">HLB44_16945</name>
</gene>
<dbReference type="Gene3D" id="1.25.40.10">
    <property type="entry name" value="Tetratricopeptide repeat domain"/>
    <property type="match status" value="1"/>
</dbReference>
<dbReference type="RefSeq" id="WP_173124627.1">
    <property type="nucleotide sequence ID" value="NZ_JABRWJ010000005.1"/>
</dbReference>
<keyword evidence="3" id="KW-1185">Reference proteome</keyword>
<evidence type="ECO:0000313" key="3">
    <source>
        <dbReference type="Proteomes" id="UP000737171"/>
    </source>
</evidence>
<dbReference type="SUPFAM" id="SSF48452">
    <property type="entry name" value="TPR-like"/>
    <property type="match status" value="1"/>
</dbReference>
<feature type="chain" id="PRO_5046285505" description="Tetratricopeptide repeat protein" evidence="1">
    <location>
        <begin position="22"/>
        <end position="368"/>
    </location>
</feature>
<organism evidence="2 3">
    <name type="scientific">Pseudaquabacterium terrae</name>
    <dbReference type="NCBI Taxonomy" id="2732868"/>
    <lineage>
        <taxon>Bacteria</taxon>
        <taxon>Pseudomonadati</taxon>
        <taxon>Pseudomonadota</taxon>
        <taxon>Betaproteobacteria</taxon>
        <taxon>Burkholderiales</taxon>
        <taxon>Sphaerotilaceae</taxon>
        <taxon>Pseudaquabacterium</taxon>
    </lineage>
</organism>
<accession>A0ABX2EJC8</accession>